<dbReference type="EMBL" id="JAIWYP010000009">
    <property type="protein sequence ID" value="KAH3771933.1"/>
    <property type="molecule type" value="Genomic_DNA"/>
</dbReference>
<comment type="caution">
    <text evidence="1">The sequence shown here is derived from an EMBL/GenBank/DDBJ whole genome shotgun (WGS) entry which is preliminary data.</text>
</comment>
<reference evidence="1" key="2">
    <citation type="submission" date="2020-11" db="EMBL/GenBank/DDBJ databases">
        <authorList>
            <person name="McCartney M.A."/>
            <person name="Auch B."/>
            <person name="Kono T."/>
            <person name="Mallez S."/>
            <person name="Becker A."/>
            <person name="Gohl D.M."/>
            <person name="Silverstein K.A.T."/>
            <person name="Koren S."/>
            <person name="Bechman K.B."/>
            <person name="Herman A."/>
            <person name="Abrahante J.E."/>
            <person name="Garbe J."/>
        </authorList>
    </citation>
    <scope>NUCLEOTIDE SEQUENCE</scope>
    <source>
        <strain evidence="1">Duluth1</strain>
        <tissue evidence="1">Whole animal</tissue>
    </source>
</reference>
<organism evidence="1 2">
    <name type="scientific">Dreissena polymorpha</name>
    <name type="common">Zebra mussel</name>
    <name type="synonym">Mytilus polymorpha</name>
    <dbReference type="NCBI Taxonomy" id="45954"/>
    <lineage>
        <taxon>Eukaryota</taxon>
        <taxon>Metazoa</taxon>
        <taxon>Spiralia</taxon>
        <taxon>Lophotrochozoa</taxon>
        <taxon>Mollusca</taxon>
        <taxon>Bivalvia</taxon>
        <taxon>Autobranchia</taxon>
        <taxon>Heteroconchia</taxon>
        <taxon>Euheterodonta</taxon>
        <taxon>Imparidentia</taxon>
        <taxon>Neoheterodontei</taxon>
        <taxon>Myida</taxon>
        <taxon>Dreissenoidea</taxon>
        <taxon>Dreissenidae</taxon>
        <taxon>Dreissena</taxon>
    </lineage>
</organism>
<evidence type="ECO:0000313" key="1">
    <source>
        <dbReference type="EMBL" id="KAH3771933.1"/>
    </source>
</evidence>
<sequence length="81" mass="8919">MNPRRLGETLTTLQLGNSRFSSATPAPARQLPLQLGNSRFSSATPASAWQLTLQLGNSVFRERFSSATPFLEHASAQQLRF</sequence>
<proteinExistence type="predicted"/>
<dbReference type="AlphaFoldDB" id="A0A9D4IHE7"/>
<name>A0A9D4IHE7_DREPO</name>
<keyword evidence="2" id="KW-1185">Reference proteome</keyword>
<evidence type="ECO:0000313" key="2">
    <source>
        <dbReference type="Proteomes" id="UP000828390"/>
    </source>
</evidence>
<protein>
    <submittedName>
        <fullName evidence="1">Uncharacterized protein</fullName>
    </submittedName>
</protein>
<gene>
    <name evidence="1" type="ORF">DPMN_173262</name>
</gene>
<reference evidence="1" key="1">
    <citation type="journal article" date="2019" name="bioRxiv">
        <title>The Genome of the Zebra Mussel, Dreissena polymorpha: A Resource for Invasive Species Research.</title>
        <authorList>
            <person name="McCartney M.A."/>
            <person name="Auch B."/>
            <person name="Kono T."/>
            <person name="Mallez S."/>
            <person name="Zhang Y."/>
            <person name="Obille A."/>
            <person name="Becker A."/>
            <person name="Abrahante J.E."/>
            <person name="Garbe J."/>
            <person name="Badalamenti J.P."/>
            <person name="Herman A."/>
            <person name="Mangelson H."/>
            <person name="Liachko I."/>
            <person name="Sullivan S."/>
            <person name="Sone E.D."/>
            <person name="Koren S."/>
            <person name="Silverstein K.A.T."/>
            <person name="Beckman K.B."/>
            <person name="Gohl D.M."/>
        </authorList>
    </citation>
    <scope>NUCLEOTIDE SEQUENCE</scope>
    <source>
        <strain evidence="1">Duluth1</strain>
        <tissue evidence="1">Whole animal</tissue>
    </source>
</reference>
<accession>A0A9D4IHE7</accession>
<dbReference type="Proteomes" id="UP000828390">
    <property type="component" value="Unassembled WGS sequence"/>
</dbReference>